<gene>
    <name evidence="5" type="ORF">bhn_I1875</name>
</gene>
<dbReference type="Pfam" id="PF13365">
    <property type="entry name" value="Trypsin_2"/>
    <property type="match status" value="1"/>
</dbReference>
<keyword evidence="2" id="KW-1133">Transmembrane helix</keyword>
<name>A0A1D9P2T7_9FIRM</name>
<keyword evidence="3" id="KW-0732">Signal</keyword>
<dbReference type="PANTHER" id="PTHR43019">
    <property type="entry name" value="SERINE ENDOPROTEASE DEGS"/>
    <property type="match status" value="1"/>
</dbReference>
<accession>A0A1D9P2T7</accession>
<dbReference type="SMART" id="SM00240">
    <property type="entry name" value="FHA"/>
    <property type="match status" value="1"/>
</dbReference>
<sequence>MKKVVKRVAALFAMCALLMSSNVAHAEELATEEASLDPVVIEDINSARNGVVQVNYVYIDDDDKTHIVKGGTGFIIGDVEKTEYVLTCESNITVDGDTKKEAYKYLGIPKDKDGDYKDVKLEVQVVAASDVTVEARVIATSSELDLAVLELSQPIHTRAPLSIYTSEDGSVKDLPYEIADKVYALGFPDEVIFETNEKYYSNDRIAMTTGSIANIATIDDVLLIQHDATVGKNNCGGPLINEDGKVIGMNVIRKDGDYFCALDSTEIIDVLDALGVEYTKSFYEEEVVALASTEAVSTEEEVVPVKEKSPLLLIIVVTVICVLLLGVVIYLFISMKKSEPKKKERKKKEIEPEIKPFNPENIQRTTGNMGKAQDQGTSLLDNSKESGTTVLGAATMPKRTVSGTLIRKRDKKQVLIDKESFSLGKDSLHTDFCINDNSAISRSHAVIKALQDGVYIEDCNSTNGTFVNDKRVIAGQPVKLSDGTIIKLADEEFEYRI</sequence>
<evidence type="ECO:0000259" key="4">
    <source>
        <dbReference type="PROSITE" id="PS50006"/>
    </source>
</evidence>
<feature type="domain" description="FHA" evidence="4">
    <location>
        <begin position="421"/>
        <end position="472"/>
    </location>
</feature>
<dbReference type="InterPro" id="IPR000253">
    <property type="entry name" value="FHA_dom"/>
</dbReference>
<proteinExistence type="predicted"/>
<dbReference type="InterPro" id="IPR043504">
    <property type="entry name" value="Peptidase_S1_PA_chymotrypsin"/>
</dbReference>
<organism evidence="5 6">
    <name type="scientific">Butyrivibrio hungatei</name>
    <dbReference type="NCBI Taxonomy" id="185008"/>
    <lineage>
        <taxon>Bacteria</taxon>
        <taxon>Bacillati</taxon>
        <taxon>Bacillota</taxon>
        <taxon>Clostridia</taxon>
        <taxon>Lachnospirales</taxon>
        <taxon>Lachnospiraceae</taxon>
        <taxon>Butyrivibrio</taxon>
    </lineage>
</organism>
<dbReference type="OrthoDB" id="9783862at2"/>
<dbReference type="SUPFAM" id="SSF50494">
    <property type="entry name" value="Trypsin-like serine proteases"/>
    <property type="match status" value="1"/>
</dbReference>
<dbReference type="EMBL" id="CP017831">
    <property type="protein sequence ID" value="AOZ96908.1"/>
    <property type="molecule type" value="Genomic_DNA"/>
</dbReference>
<evidence type="ECO:0000313" key="6">
    <source>
        <dbReference type="Proteomes" id="UP000179284"/>
    </source>
</evidence>
<feature type="region of interest" description="Disordered" evidence="1">
    <location>
        <begin position="342"/>
        <end position="381"/>
    </location>
</feature>
<dbReference type="PROSITE" id="PS50006">
    <property type="entry name" value="FHA_DOMAIN"/>
    <property type="match status" value="1"/>
</dbReference>
<dbReference type="Proteomes" id="UP000179284">
    <property type="component" value="Chromosome I"/>
</dbReference>
<dbReference type="AlphaFoldDB" id="A0A1D9P2T7"/>
<feature type="signal peptide" evidence="3">
    <location>
        <begin position="1"/>
        <end position="26"/>
    </location>
</feature>
<dbReference type="Gene3D" id="2.60.200.20">
    <property type="match status" value="1"/>
</dbReference>
<dbReference type="InterPro" id="IPR008984">
    <property type="entry name" value="SMAD_FHA_dom_sf"/>
</dbReference>
<feature type="transmembrane region" description="Helical" evidence="2">
    <location>
        <begin position="311"/>
        <end position="333"/>
    </location>
</feature>
<dbReference type="SUPFAM" id="SSF49879">
    <property type="entry name" value="SMAD/FHA domain"/>
    <property type="match status" value="1"/>
</dbReference>
<evidence type="ECO:0000256" key="2">
    <source>
        <dbReference type="SAM" id="Phobius"/>
    </source>
</evidence>
<dbReference type="KEGG" id="bhu:bhn_I1875"/>
<evidence type="ECO:0000313" key="5">
    <source>
        <dbReference type="EMBL" id="AOZ96908.1"/>
    </source>
</evidence>
<protein>
    <submittedName>
        <fullName evidence="5">Type VI secretion system FHA domain protein</fullName>
    </submittedName>
</protein>
<feature type="compositionally biased region" description="Basic and acidic residues" evidence="1">
    <location>
        <begin position="342"/>
        <end position="354"/>
    </location>
</feature>
<dbReference type="Pfam" id="PF00498">
    <property type="entry name" value="FHA"/>
    <property type="match status" value="1"/>
</dbReference>
<keyword evidence="2" id="KW-0472">Membrane</keyword>
<feature type="compositionally biased region" description="Polar residues" evidence="1">
    <location>
        <begin position="360"/>
        <end position="381"/>
    </location>
</feature>
<feature type="chain" id="PRO_5009444141" evidence="3">
    <location>
        <begin position="27"/>
        <end position="497"/>
    </location>
</feature>
<keyword evidence="6" id="KW-1185">Reference proteome</keyword>
<dbReference type="Gene3D" id="2.40.10.10">
    <property type="entry name" value="Trypsin-like serine proteases"/>
    <property type="match status" value="2"/>
</dbReference>
<evidence type="ECO:0000256" key="1">
    <source>
        <dbReference type="SAM" id="MobiDB-lite"/>
    </source>
</evidence>
<reference evidence="6" key="1">
    <citation type="submission" date="2016-10" db="EMBL/GenBank/DDBJ databases">
        <title>The complete genome sequence of the rumen bacterium Butyrivibrio hungatei MB2003.</title>
        <authorList>
            <person name="Palevich N."/>
            <person name="Kelly W.J."/>
            <person name="Leahy S.C."/>
            <person name="Altermann E."/>
            <person name="Rakonjac J."/>
            <person name="Attwood G.T."/>
        </authorList>
    </citation>
    <scope>NUCLEOTIDE SEQUENCE [LARGE SCALE GENOMIC DNA]</scope>
    <source>
        <strain evidence="6">MB2003</strain>
    </source>
</reference>
<dbReference type="RefSeq" id="WP_071176564.1">
    <property type="nucleotide sequence ID" value="NZ_CP017831.1"/>
</dbReference>
<dbReference type="CDD" id="cd00060">
    <property type="entry name" value="FHA"/>
    <property type="match status" value="1"/>
</dbReference>
<dbReference type="PANTHER" id="PTHR43019:SF23">
    <property type="entry name" value="PROTEASE DO-LIKE 5, CHLOROPLASTIC"/>
    <property type="match status" value="1"/>
</dbReference>
<evidence type="ECO:0000256" key="3">
    <source>
        <dbReference type="SAM" id="SignalP"/>
    </source>
</evidence>
<dbReference type="InterPro" id="IPR009003">
    <property type="entry name" value="Peptidase_S1_PA"/>
</dbReference>
<keyword evidence="2" id="KW-0812">Transmembrane</keyword>